<evidence type="ECO:0000313" key="5">
    <source>
        <dbReference type="Proteomes" id="UP000638462"/>
    </source>
</evidence>
<accession>A0A3A3EJE4</accession>
<sequence>MKYLLILLILSASSFSYANQPVITQLDTDEGYPYKNLINKVERVEIRYVENSHSVTCKVNVQTLHNQYMGKEQTVSAKLFAKRPMAACLTREKAKQILHML</sequence>
<name>A0A3A3EJE4_9GAMM</name>
<feature type="chain" id="PRO_5017306330" evidence="1">
    <location>
        <begin position="19"/>
        <end position="101"/>
    </location>
</feature>
<evidence type="ECO:0000256" key="1">
    <source>
        <dbReference type="SAM" id="SignalP"/>
    </source>
</evidence>
<evidence type="ECO:0000313" key="4">
    <source>
        <dbReference type="Proteomes" id="UP000265938"/>
    </source>
</evidence>
<reference evidence="2" key="4">
    <citation type="submission" date="2020-09" db="EMBL/GenBank/DDBJ databases">
        <authorList>
            <person name="Sun Q."/>
            <person name="Zhou Y."/>
        </authorList>
    </citation>
    <scope>NUCLEOTIDE SEQUENCE</scope>
    <source>
        <strain evidence="2">CGMCC 1.15394</strain>
    </source>
</reference>
<evidence type="ECO:0000313" key="2">
    <source>
        <dbReference type="EMBL" id="GGE93805.1"/>
    </source>
</evidence>
<reference evidence="2" key="1">
    <citation type="journal article" date="2014" name="Int. J. Syst. Evol. Microbiol.">
        <title>Complete genome of a new Firmicutes species belonging to the dominant human colonic microbiota ('Ruminococcus bicirculans') reveals two chromosomes and a selective capacity to utilize plant glucans.</title>
        <authorList>
            <consortium name="NISC Comparative Sequencing Program"/>
            <person name="Wegmann U."/>
            <person name="Louis P."/>
            <person name="Goesmann A."/>
            <person name="Henrissat B."/>
            <person name="Duncan S.H."/>
            <person name="Flint H.J."/>
        </authorList>
    </citation>
    <scope>NUCLEOTIDE SEQUENCE</scope>
    <source>
        <strain evidence="2">CGMCC 1.15394</strain>
    </source>
</reference>
<dbReference type="Proteomes" id="UP000265938">
    <property type="component" value="Unassembled WGS sequence"/>
</dbReference>
<comment type="caution">
    <text evidence="3">The sequence shown here is derived from an EMBL/GenBank/DDBJ whole genome shotgun (WGS) entry which is preliminary data.</text>
</comment>
<reference evidence="5" key="3">
    <citation type="journal article" date="2019" name="Int. J. Syst. Evol. Microbiol.">
        <title>The Global Catalogue of Microorganisms (GCM) 10K type strain sequencing project: providing services to taxonomists for standard genome sequencing and annotation.</title>
        <authorList>
            <consortium name="The Broad Institute Genomics Platform"/>
            <consortium name="The Broad Institute Genome Sequencing Center for Infectious Disease"/>
            <person name="Wu L."/>
            <person name="Ma J."/>
        </authorList>
    </citation>
    <scope>NUCLEOTIDE SEQUENCE [LARGE SCALE GENOMIC DNA]</scope>
    <source>
        <strain evidence="5">CGMCC 1.15394</strain>
    </source>
</reference>
<dbReference type="EMBL" id="BMIT01000006">
    <property type="protein sequence ID" value="GGE93805.1"/>
    <property type="molecule type" value="Genomic_DNA"/>
</dbReference>
<dbReference type="AlphaFoldDB" id="A0A3A3EJE4"/>
<evidence type="ECO:0000313" key="3">
    <source>
        <dbReference type="EMBL" id="RJF35832.1"/>
    </source>
</evidence>
<keyword evidence="1" id="KW-0732">Signal</keyword>
<reference evidence="3 4" key="2">
    <citation type="submission" date="2018-09" db="EMBL/GenBank/DDBJ databases">
        <title>Identification of marine bacteria producing industrial enzymes.</title>
        <authorList>
            <person name="Cheng T.H."/>
            <person name="Saidin J."/>
            <person name="Muhd D.D."/>
            <person name="Isa M.N.M."/>
            <person name="Bakar M.F.A."/>
            <person name="Ismail N."/>
        </authorList>
    </citation>
    <scope>NUCLEOTIDE SEQUENCE [LARGE SCALE GENOMIC DNA]</scope>
    <source>
        <strain evidence="3 4">MNAD 1.6</strain>
    </source>
</reference>
<feature type="signal peptide" evidence="1">
    <location>
        <begin position="1"/>
        <end position="18"/>
    </location>
</feature>
<gene>
    <name evidence="3" type="ORF">D4741_12765</name>
    <name evidence="2" type="ORF">GCM10008027_18330</name>
</gene>
<dbReference type="EMBL" id="QYSE01000002">
    <property type="protein sequence ID" value="RJF35832.1"/>
    <property type="molecule type" value="Genomic_DNA"/>
</dbReference>
<organism evidence="3 4">
    <name type="scientific">Pseudoalteromonas gelatinilytica</name>
    <dbReference type="NCBI Taxonomy" id="1703256"/>
    <lineage>
        <taxon>Bacteria</taxon>
        <taxon>Pseudomonadati</taxon>
        <taxon>Pseudomonadota</taxon>
        <taxon>Gammaproteobacteria</taxon>
        <taxon>Alteromonadales</taxon>
        <taxon>Pseudoalteromonadaceae</taxon>
        <taxon>Pseudoalteromonas</taxon>
    </lineage>
</organism>
<protein>
    <submittedName>
        <fullName evidence="3">Uncharacterized protein</fullName>
    </submittedName>
</protein>
<proteinExistence type="predicted"/>
<keyword evidence="5" id="KW-1185">Reference proteome</keyword>
<dbReference type="Proteomes" id="UP000638462">
    <property type="component" value="Unassembled WGS sequence"/>
</dbReference>
<dbReference type="RefSeq" id="WP_119853263.1">
    <property type="nucleotide sequence ID" value="NZ_BMIT01000006.1"/>
</dbReference>